<reference evidence="2 4" key="1">
    <citation type="journal article" date="2011" name="Nature">
        <title>The Medicago genome provides insight into the evolution of rhizobial symbioses.</title>
        <authorList>
            <person name="Young N.D."/>
            <person name="Debelle F."/>
            <person name="Oldroyd G.E."/>
            <person name="Geurts R."/>
            <person name="Cannon S.B."/>
            <person name="Udvardi M.K."/>
            <person name="Benedito V.A."/>
            <person name="Mayer K.F."/>
            <person name="Gouzy J."/>
            <person name="Schoof H."/>
            <person name="Van de Peer Y."/>
            <person name="Proost S."/>
            <person name="Cook D.R."/>
            <person name="Meyers B.C."/>
            <person name="Spannagl M."/>
            <person name="Cheung F."/>
            <person name="De Mita S."/>
            <person name="Krishnakumar V."/>
            <person name="Gundlach H."/>
            <person name="Zhou S."/>
            <person name="Mudge J."/>
            <person name="Bharti A.K."/>
            <person name="Murray J.D."/>
            <person name="Naoumkina M.A."/>
            <person name="Rosen B."/>
            <person name="Silverstein K.A."/>
            <person name="Tang H."/>
            <person name="Rombauts S."/>
            <person name="Zhao P.X."/>
            <person name="Zhou P."/>
            <person name="Barbe V."/>
            <person name="Bardou P."/>
            <person name="Bechner M."/>
            <person name="Bellec A."/>
            <person name="Berger A."/>
            <person name="Berges H."/>
            <person name="Bidwell S."/>
            <person name="Bisseling T."/>
            <person name="Choisne N."/>
            <person name="Couloux A."/>
            <person name="Denny R."/>
            <person name="Deshpande S."/>
            <person name="Dai X."/>
            <person name="Doyle J.J."/>
            <person name="Dudez A.M."/>
            <person name="Farmer A.D."/>
            <person name="Fouteau S."/>
            <person name="Franken C."/>
            <person name="Gibelin C."/>
            <person name="Gish J."/>
            <person name="Goldstein S."/>
            <person name="Gonzalez A.J."/>
            <person name="Green P.J."/>
            <person name="Hallab A."/>
            <person name="Hartog M."/>
            <person name="Hua A."/>
            <person name="Humphray S.J."/>
            <person name="Jeong D.H."/>
            <person name="Jing Y."/>
            <person name="Jocker A."/>
            <person name="Kenton S.M."/>
            <person name="Kim D.J."/>
            <person name="Klee K."/>
            <person name="Lai H."/>
            <person name="Lang C."/>
            <person name="Lin S."/>
            <person name="Macmil S.L."/>
            <person name="Magdelenat G."/>
            <person name="Matthews L."/>
            <person name="McCorrison J."/>
            <person name="Monaghan E.L."/>
            <person name="Mun J.H."/>
            <person name="Najar F.Z."/>
            <person name="Nicholson C."/>
            <person name="Noirot C."/>
            <person name="O'Bleness M."/>
            <person name="Paule C.R."/>
            <person name="Poulain J."/>
            <person name="Prion F."/>
            <person name="Qin B."/>
            <person name="Qu C."/>
            <person name="Retzel E.F."/>
            <person name="Riddle C."/>
            <person name="Sallet E."/>
            <person name="Samain S."/>
            <person name="Samson N."/>
            <person name="Sanders I."/>
            <person name="Saurat O."/>
            <person name="Scarpelli C."/>
            <person name="Schiex T."/>
            <person name="Segurens B."/>
            <person name="Severin A.J."/>
            <person name="Sherrier D.J."/>
            <person name="Shi R."/>
            <person name="Sims S."/>
            <person name="Singer S.R."/>
            <person name="Sinharoy S."/>
            <person name="Sterck L."/>
            <person name="Viollet A."/>
            <person name="Wang B.B."/>
            <person name="Wang K."/>
            <person name="Wang M."/>
            <person name="Wang X."/>
            <person name="Warfsmann J."/>
            <person name="Weissenbach J."/>
            <person name="White D.D."/>
            <person name="White J.D."/>
            <person name="Wiley G.B."/>
            <person name="Wincker P."/>
            <person name="Xing Y."/>
            <person name="Yang L."/>
            <person name="Yao Z."/>
            <person name="Ying F."/>
            <person name="Zhai J."/>
            <person name="Zhou L."/>
            <person name="Zuber A."/>
            <person name="Denarie J."/>
            <person name="Dixon R.A."/>
            <person name="May G.D."/>
            <person name="Schwartz D.C."/>
            <person name="Rogers J."/>
            <person name="Quetier F."/>
            <person name="Town C.D."/>
            <person name="Roe B.A."/>
        </authorList>
    </citation>
    <scope>NUCLEOTIDE SEQUENCE [LARGE SCALE GENOMIC DNA]</scope>
    <source>
        <strain evidence="2">A17</strain>
        <strain evidence="3 4">cv. Jemalong A17</strain>
    </source>
</reference>
<dbReference type="HOGENOM" id="CLU_984727_0_0_1"/>
<dbReference type="EnsemblPlants" id="AES69650">
    <property type="protein sequence ID" value="AES69650"/>
    <property type="gene ID" value="MTR_3g032750"/>
</dbReference>
<reference evidence="3" key="3">
    <citation type="submission" date="2015-04" db="UniProtKB">
        <authorList>
            <consortium name="EnsemblPlants"/>
        </authorList>
    </citation>
    <scope>IDENTIFICATION</scope>
    <source>
        <strain evidence="3">cv. Jemalong A17</strain>
    </source>
</reference>
<gene>
    <name evidence="2" type="ordered locus">MTR_3g032750</name>
</gene>
<sequence>MGDVENVLQSSKKRVVGRKLTCDTLIDNEEDDADLEAGTFKKAVRRFLQPENNQSKKAKNEETKQPESKAPGVEDKSTSNNDVADRKNAGKELAQTQTPKQDTYILPPVNYHSLLAPVSLCCRCRIKVSNPKLQKMLLLFTNLRYVILKLRLWNIYLMNCNLSKLAMFASPLGSHLFCTILWMLWYARNQAVFSGATTDPVNLAHRAVQFIQTFNPANVKQRPQPPRWGLILKNKTQTGIVTHSKCKLESVEVDPCLAEALGVRWALQEAMRLGIQRLMLSLW</sequence>
<evidence type="ECO:0000313" key="4">
    <source>
        <dbReference type="Proteomes" id="UP000002051"/>
    </source>
</evidence>
<feature type="region of interest" description="Disordered" evidence="1">
    <location>
        <begin position="45"/>
        <end position="84"/>
    </location>
</feature>
<dbReference type="Proteomes" id="UP000002051">
    <property type="component" value="Chromosome 3"/>
</dbReference>
<evidence type="ECO:0000256" key="1">
    <source>
        <dbReference type="SAM" id="MobiDB-lite"/>
    </source>
</evidence>
<evidence type="ECO:0000313" key="3">
    <source>
        <dbReference type="EnsemblPlants" id="AES69650"/>
    </source>
</evidence>
<reference evidence="2 4" key="2">
    <citation type="journal article" date="2014" name="BMC Genomics">
        <title>An improved genome release (version Mt4.0) for the model legume Medicago truncatula.</title>
        <authorList>
            <person name="Tang H."/>
            <person name="Krishnakumar V."/>
            <person name="Bidwell S."/>
            <person name="Rosen B."/>
            <person name="Chan A."/>
            <person name="Zhou S."/>
            <person name="Gentzbittel L."/>
            <person name="Childs K.L."/>
            <person name="Yandell M."/>
            <person name="Gundlach H."/>
            <person name="Mayer K.F."/>
            <person name="Schwartz D.C."/>
            <person name="Town C.D."/>
        </authorList>
    </citation>
    <scope>GENOME REANNOTATION</scope>
    <source>
        <strain evidence="3 4">cv. Jemalong A17</strain>
    </source>
</reference>
<feature type="compositionally biased region" description="Basic and acidic residues" evidence="1">
    <location>
        <begin position="58"/>
        <end position="84"/>
    </location>
</feature>
<evidence type="ECO:0000313" key="2">
    <source>
        <dbReference type="EMBL" id="AES69650.1"/>
    </source>
</evidence>
<organism evidence="2 4">
    <name type="scientific">Medicago truncatula</name>
    <name type="common">Barrel medic</name>
    <name type="synonym">Medicago tribuloides</name>
    <dbReference type="NCBI Taxonomy" id="3880"/>
    <lineage>
        <taxon>Eukaryota</taxon>
        <taxon>Viridiplantae</taxon>
        <taxon>Streptophyta</taxon>
        <taxon>Embryophyta</taxon>
        <taxon>Tracheophyta</taxon>
        <taxon>Spermatophyta</taxon>
        <taxon>Magnoliopsida</taxon>
        <taxon>eudicotyledons</taxon>
        <taxon>Gunneridae</taxon>
        <taxon>Pentapetalae</taxon>
        <taxon>rosids</taxon>
        <taxon>fabids</taxon>
        <taxon>Fabales</taxon>
        <taxon>Fabaceae</taxon>
        <taxon>Papilionoideae</taxon>
        <taxon>50 kb inversion clade</taxon>
        <taxon>NPAAA clade</taxon>
        <taxon>Hologalegina</taxon>
        <taxon>IRL clade</taxon>
        <taxon>Trifolieae</taxon>
        <taxon>Medicago</taxon>
    </lineage>
</organism>
<protein>
    <submittedName>
        <fullName evidence="2 3">Uncharacterized protein</fullName>
    </submittedName>
</protein>
<dbReference type="EMBL" id="CM001219">
    <property type="protein sequence ID" value="AES69650.1"/>
    <property type="molecule type" value="Genomic_DNA"/>
</dbReference>
<dbReference type="PaxDb" id="3880-AES69650"/>
<accession>G7J0T0</accession>
<proteinExistence type="predicted"/>
<keyword evidence="4" id="KW-1185">Reference proteome</keyword>
<dbReference type="AlphaFoldDB" id="G7J0T0"/>
<name>G7J0T0_MEDTR</name>